<dbReference type="AlphaFoldDB" id="A0A540VHG4"/>
<sequence length="173" mass="19278">MGHASTCPMCSVEPCNRGPTPATAGIVALRLWRQAHRSHWFPIQGQSMWPFLQEGDRILVAHGASEIRAGDVILMAYPGPADGGTRLVAHRLLRRQRRGDTIIFQTKGDSRRRPDPPLPASALAGKVIAVARGGRVRRVDGPLWRALGWFLAWAGPWMYRARSCGCPRRRRTR</sequence>
<evidence type="ECO:0000313" key="1">
    <source>
        <dbReference type="EMBL" id="TQE96206.1"/>
    </source>
</evidence>
<accession>A0A540VHG4</accession>
<dbReference type="OrthoDB" id="285435at2"/>
<proteinExistence type="predicted"/>
<dbReference type="SUPFAM" id="SSF51306">
    <property type="entry name" value="LexA/Signal peptidase"/>
    <property type="match status" value="1"/>
</dbReference>
<name>A0A540VHG4_9CHLR</name>
<dbReference type="Gene3D" id="2.10.109.10">
    <property type="entry name" value="Umud Fragment, subunit A"/>
    <property type="match status" value="1"/>
</dbReference>
<dbReference type="EMBL" id="VIGC01000009">
    <property type="protein sequence ID" value="TQE96206.1"/>
    <property type="molecule type" value="Genomic_DNA"/>
</dbReference>
<gene>
    <name evidence="1" type="ORF">FKZ61_09000</name>
</gene>
<reference evidence="1 2" key="1">
    <citation type="submission" date="2019-06" db="EMBL/GenBank/DDBJ databases">
        <title>Genome sequence of Litorilinea aerophila BAA-2444.</title>
        <authorList>
            <person name="Maclea K.S."/>
            <person name="Maurais E.G."/>
            <person name="Iannazzi L.C."/>
        </authorList>
    </citation>
    <scope>NUCLEOTIDE SEQUENCE [LARGE SCALE GENOMIC DNA]</scope>
    <source>
        <strain evidence="1 2">ATCC BAA-2444</strain>
    </source>
</reference>
<comment type="caution">
    <text evidence="1">The sequence shown here is derived from an EMBL/GenBank/DDBJ whole genome shotgun (WGS) entry which is preliminary data.</text>
</comment>
<evidence type="ECO:0000313" key="2">
    <source>
        <dbReference type="Proteomes" id="UP000317371"/>
    </source>
</evidence>
<dbReference type="InParanoid" id="A0A540VHG4"/>
<organism evidence="1 2">
    <name type="scientific">Litorilinea aerophila</name>
    <dbReference type="NCBI Taxonomy" id="1204385"/>
    <lineage>
        <taxon>Bacteria</taxon>
        <taxon>Bacillati</taxon>
        <taxon>Chloroflexota</taxon>
        <taxon>Caldilineae</taxon>
        <taxon>Caldilineales</taxon>
        <taxon>Caldilineaceae</taxon>
        <taxon>Litorilinea</taxon>
    </lineage>
</organism>
<dbReference type="CDD" id="cd06462">
    <property type="entry name" value="Peptidase_S24_S26"/>
    <property type="match status" value="1"/>
</dbReference>
<protein>
    <submittedName>
        <fullName evidence="1">Uncharacterized protein</fullName>
    </submittedName>
</protein>
<keyword evidence="2" id="KW-1185">Reference proteome</keyword>
<dbReference type="InterPro" id="IPR036286">
    <property type="entry name" value="LexA/Signal_pep-like_sf"/>
</dbReference>
<dbReference type="Proteomes" id="UP000317371">
    <property type="component" value="Unassembled WGS sequence"/>
</dbReference>